<keyword evidence="17" id="KW-1185">Reference proteome</keyword>
<comment type="pathway">
    <text evidence="2 14">Cofactor biosynthesis; FMN biosynthesis; FMN from riboflavin (ATP route): step 1/1.</text>
</comment>
<dbReference type="PANTHER" id="PTHR22749:SF6">
    <property type="entry name" value="RIBOFLAVIN KINASE"/>
    <property type="match status" value="1"/>
</dbReference>
<evidence type="ECO:0000256" key="7">
    <source>
        <dbReference type="ARBA" id="ARBA00022741"/>
    </source>
</evidence>
<dbReference type="Pfam" id="PF06574">
    <property type="entry name" value="FAD_syn"/>
    <property type="match status" value="1"/>
</dbReference>
<sequence>MKTIFLKEPFDSRQIPAGEVVLALGFFDGVHRGHQLVIQRAAAEAKRRGCRLAIMTLDRQPAIVFQQVPAAKIQYLTTLQRKLELFAQMGIDIAYVAPLTGQLPQMGPQEFVDLYMVGLHAVAVVAGKDYTYGKHDIANMQLLPRYAQKRFDVIAVEHLRFQDQKISSTTIRHLLDTGEIAAANQLLGYTYQNSGLVVHGEQRGRKLGFPTLNLAIPNDERILAEGIYAVQVKVAGQVYQGMASIGRNETFGSNRQITVEINLFDFAQMVYGQQVTVYWYEKLRDQVKFTGAAALVEQLKADKQQTIAYFIAKKNKK</sequence>
<dbReference type="Pfam" id="PF01687">
    <property type="entry name" value="Flavokinase"/>
    <property type="match status" value="1"/>
</dbReference>
<reference evidence="16 17" key="1">
    <citation type="journal article" date="2015" name="Genome Announc.">
        <title>Expanding the biotechnology potential of lactobacilli through comparative genomics of 213 strains and associated genera.</title>
        <authorList>
            <person name="Sun Z."/>
            <person name="Harris H.M."/>
            <person name="McCann A."/>
            <person name="Guo C."/>
            <person name="Argimon S."/>
            <person name="Zhang W."/>
            <person name="Yang X."/>
            <person name="Jeffery I.B."/>
            <person name="Cooney J.C."/>
            <person name="Kagawa T.F."/>
            <person name="Liu W."/>
            <person name="Song Y."/>
            <person name="Salvetti E."/>
            <person name="Wrobel A."/>
            <person name="Rasinkangas P."/>
            <person name="Parkhill J."/>
            <person name="Rea M.C."/>
            <person name="O'Sullivan O."/>
            <person name="Ritari J."/>
            <person name="Douillard F.P."/>
            <person name="Paul Ross R."/>
            <person name="Yang R."/>
            <person name="Briner A.E."/>
            <person name="Felis G.E."/>
            <person name="de Vos W.M."/>
            <person name="Barrangou R."/>
            <person name="Klaenhammer T.R."/>
            <person name="Caufield P.W."/>
            <person name="Cui Y."/>
            <person name="Zhang H."/>
            <person name="O'Toole P.W."/>
        </authorList>
    </citation>
    <scope>NUCLEOTIDE SEQUENCE [LARGE SCALE GENOMIC DNA]</scope>
    <source>
        <strain evidence="16 17">DSM 18630</strain>
    </source>
</reference>
<dbReference type="InterPro" id="IPR023465">
    <property type="entry name" value="Riboflavin_kinase_dom_sf"/>
</dbReference>
<dbReference type="OrthoDB" id="9803667at2"/>
<keyword evidence="3 14" id="KW-0285">Flavoprotein</keyword>
<keyword evidence="6 14" id="KW-0548">Nucleotidyltransferase</keyword>
<dbReference type="UniPathway" id="UPA00277">
    <property type="reaction ID" value="UER00407"/>
</dbReference>
<dbReference type="EMBL" id="AZGB01000001">
    <property type="protein sequence ID" value="KRM08322.1"/>
    <property type="molecule type" value="Genomic_DNA"/>
</dbReference>
<dbReference type="PATRIC" id="fig|1423750.3.peg.1706"/>
<dbReference type="GO" id="GO:0009398">
    <property type="term" value="P:FMN biosynthetic process"/>
    <property type="evidence" value="ECO:0007669"/>
    <property type="project" value="UniProtKB-UniRule"/>
</dbReference>
<proteinExistence type="inferred from homology"/>
<dbReference type="InterPro" id="IPR015864">
    <property type="entry name" value="FAD_synthase"/>
</dbReference>
<dbReference type="NCBIfam" id="TIGR00083">
    <property type="entry name" value="ribF"/>
    <property type="match status" value="1"/>
</dbReference>
<comment type="similarity">
    <text evidence="14">Belongs to the ribF family.</text>
</comment>
<dbReference type="SUPFAM" id="SSF82114">
    <property type="entry name" value="Riboflavin kinase-like"/>
    <property type="match status" value="1"/>
</dbReference>
<dbReference type="EC" id="2.7.1.26" evidence="14"/>
<evidence type="ECO:0000256" key="8">
    <source>
        <dbReference type="ARBA" id="ARBA00022777"/>
    </source>
</evidence>
<dbReference type="InterPro" id="IPR014729">
    <property type="entry name" value="Rossmann-like_a/b/a_fold"/>
</dbReference>
<dbReference type="InterPro" id="IPR002606">
    <property type="entry name" value="Riboflavin_kinase_bac"/>
</dbReference>
<dbReference type="GO" id="GO:0009231">
    <property type="term" value="P:riboflavin biosynthetic process"/>
    <property type="evidence" value="ECO:0007669"/>
    <property type="project" value="InterPro"/>
</dbReference>
<evidence type="ECO:0000313" key="16">
    <source>
        <dbReference type="EMBL" id="KRM08322.1"/>
    </source>
</evidence>
<dbReference type="UniPathway" id="UPA00276">
    <property type="reaction ID" value="UER00406"/>
</dbReference>
<evidence type="ECO:0000256" key="1">
    <source>
        <dbReference type="ARBA" id="ARBA00004726"/>
    </source>
</evidence>
<dbReference type="GO" id="GO:0003919">
    <property type="term" value="F:FMN adenylyltransferase activity"/>
    <property type="evidence" value="ECO:0007669"/>
    <property type="project" value="UniProtKB-UniRule"/>
</dbReference>
<comment type="catalytic activity">
    <reaction evidence="12 14">
        <text>riboflavin + ATP = FMN + ADP + H(+)</text>
        <dbReference type="Rhea" id="RHEA:14357"/>
        <dbReference type="ChEBI" id="CHEBI:15378"/>
        <dbReference type="ChEBI" id="CHEBI:30616"/>
        <dbReference type="ChEBI" id="CHEBI:57986"/>
        <dbReference type="ChEBI" id="CHEBI:58210"/>
        <dbReference type="ChEBI" id="CHEBI:456216"/>
        <dbReference type="EC" id="2.7.1.26"/>
    </reaction>
</comment>
<dbReference type="AlphaFoldDB" id="A0A0R1VRU0"/>
<evidence type="ECO:0000256" key="6">
    <source>
        <dbReference type="ARBA" id="ARBA00022695"/>
    </source>
</evidence>
<dbReference type="SMART" id="SM00904">
    <property type="entry name" value="Flavokinase"/>
    <property type="match status" value="1"/>
</dbReference>
<accession>A0A0R1VRU0</accession>
<keyword evidence="8 14" id="KW-0418">Kinase</keyword>
<evidence type="ECO:0000256" key="12">
    <source>
        <dbReference type="ARBA" id="ARBA00047880"/>
    </source>
</evidence>
<dbReference type="EC" id="2.7.7.2" evidence="14"/>
<dbReference type="GO" id="GO:0008531">
    <property type="term" value="F:riboflavin kinase activity"/>
    <property type="evidence" value="ECO:0007669"/>
    <property type="project" value="UniProtKB-UniRule"/>
</dbReference>
<evidence type="ECO:0000256" key="10">
    <source>
        <dbReference type="ARBA" id="ARBA00022840"/>
    </source>
</evidence>
<evidence type="ECO:0000256" key="4">
    <source>
        <dbReference type="ARBA" id="ARBA00022643"/>
    </source>
</evidence>
<dbReference type="GO" id="GO:0006747">
    <property type="term" value="P:FAD biosynthetic process"/>
    <property type="evidence" value="ECO:0007669"/>
    <property type="project" value="UniProtKB-UniRule"/>
</dbReference>
<dbReference type="FunFam" id="3.40.50.620:FF:000021">
    <property type="entry name" value="Riboflavin biosynthesis protein"/>
    <property type="match status" value="1"/>
</dbReference>
<dbReference type="InterPro" id="IPR023468">
    <property type="entry name" value="Riboflavin_kinase"/>
</dbReference>
<keyword evidence="7 14" id="KW-0547">Nucleotide-binding</keyword>
<dbReference type="GeneID" id="98317857"/>
<keyword evidence="9 14" id="KW-0274">FAD</keyword>
<evidence type="ECO:0000256" key="3">
    <source>
        <dbReference type="ARBA" id="ARBA00022630"/>
    </source>
</evidence>
<comment type="catalytic activity">
    <reaction evidence="13 14">
        <text>FMN + ATP + H(+) = FAD + diphosphate</text>
        <dbReference type="Rhea" id="RHEA:17237"/>
        <dbReference type="ChEBI" id="CHEBI:15378"/>
        <dbReference type="ChEBI" id="CHEBI:30616"/>
        <dbReference type="ChEBI" id="CHEBI:33019"/>
        <dbReference type="ChEBI" id="CHEBI:57692"/>
        <dbReference type="ChEBI" id="CHEBI:58210"/>
        <dbReference type="EC" id="2.7.7.2"/>
    </reaction>
</comment>
<protein>
    <recommendedName>
        <fullName evidence="14">Riboflavin biosynthesis protein</fullName>
    </recommendedName>
    <domain>
        <recommendedName>
            <fullName evidence="14">Riboflavin kinase</fullName>
            <ecNumber evidence="14">2.7.1.26</ecNumber>
        </recommendedName>
        <alternativeName>
            <fullName evidence="14">Flavokinase</fullName>
        </alternativeName>
    </domain>
    <domain>
        <recommendedName>
            <fullName evidence="14">FMN adenylyltransferase</fullName>
            <ecNumber evidence="14">2.7.7.2</ecNumber>
        </recommendedName>
        <alternativeName>
            <fullName evidence="14">FAD pyrophosphorylase</fullName>
        </alternativeName>
        <alternativeName>
            <fullName evidence="14">FAD synthase</fullName>
        </alternativeName>
    </domain>
</protein>
<keyword evidence="11" id="KW-0511">Multifunctional enzyme</keyword>
<dbReference type="CDD" id="cd02064">
    <property type="entry name" value="FAD_synthetase_N"/>
    <property type="match status" value="1"/>
</dbReference>
<dbReference type="STRING" id="1423750.FC89_GL001661"/>
<comment type="caution">
    <text evidence="16">The sequence shown here is derived from an EMBL/GenBank/DDBJ whole genome shotgun (WGS) entry which is preliminary data.</text>
</comment>
<name>A0A0R1VRU0_9LACO</name>
<feature type="domain" description="Riboflavin kinase" evidence="15">
    <location>
        <begin position="186"/>
        <end position="311"/>
    </location>
</feature>
<dbReference type="SUPFAM" id="SSF52374">
    <property type="entry name" value="Nucleotidylyl transferase"/>
    <property type="match status" value="1"/>
</dbReference>
<evidence type="ECO:0000313" key="17">
    <source>
        <dbReference type="Proteomes" id="UP000051451"/>
    </source>
</evidence>
<comment type="pathway">
    <text evidence="1 14">Cofactor biosynthesis; FAD biosynthesis; FAD from FMN: step 1/1.</text>
</comment>
<dbReference type="RefSeq" id="WP_057870602.1">
    <property type="nucleotide sequence ID" value="NZ_AZGB01000001.1"/>
</dbReference>
<evidence type="ECO:0000256" key="13">
    <source>
        <dbReference type="ARBA" id="ARBA00049494"/>
    </source>
</evidence>
<evidence type="ECO:0000256" key="14">
    <source>
        <dbReference type="PIRNR" id="PIRNR004491"/>
    </source>
</evidence>
<dbReference type="InterPro" id="IPR015865">
    <property type="entry name" value="Riboflavin_kinase_bac/euk"/>
</dbReference>
<dbReference type="PIRSF" id="PIRSF004491">
    <property type="entry name" value="FAD_Synth"/>
    <property type="match status" value="1"/>
</dbReference>
<dbReference type="Gene3D" id="3.40.50.620">
    <property type="entry name" value="HUPs"/>
    <property type="match status" value="1"/>
</dbReference>
<evidence type="ECO:0000256" key="11">
    <source>
        <dbReference type="ARBA" id="ARBA00023268"/>
    </source>
</evidence>
<organism evidence="16 17">
    <name type="scientific">Liquorilactobacillus ghanensis DSM 18630</name>
    <dbReference type="NCBI Taxonomy" id="1423750"/>
    <lineage>
        <taxon>Bacteria</taxon>
        <taxon>Bacillati</taxon>
        <taxon>Bacillota</taxon>
        <taxon>Bacilli</taxon>
        <taxon>Lactobacillales</taxon>
        <taxon>Lactobacillaceae</taxon>
        <taxon>Liquorilactobacillus</taxon>
    </lineage>
</organism>
<keyword evidence="10 14" id="KW-0067">ATP-binding</keyword>
<dbReference type="PANTHER" id="PTHR22749">
    <property type="entry name" value="RIBOFLAVIN KINASE/FMN ADENYLYLTRANSFERASE"/>
    <property type="match status" value="1"/>
</dbReference>
<keyword evidence="4 14" id="KW-0288">FMN</keyword>
<dbReference type="Gene3D" id="2.40.30.30">
    <property type="entry name" value="Riboflavin kinase-like"/>
    <property type="match status" value="1"/>
</dbReference>
<evidence type="ECO:0000256" key="9">
    <source>
        <dbReference type="ARBA" id="ARBA00022827"/>
    </source>
</evidence>
<dbReference type="Proteomes" id="UP000051451">
    <property type="component" value="Unassembled WGS sequence"/>
</dbReference>
<evidence type="ECO:0000259" key="15">
    <source>
        <dbReference type="SMART" id="SM00904"/>
    </source>
</evidence>
<evidence type="ECO:0000256" key="2">
    <source>
        <dbReference type="ARBA" id="ARBA00005201"/>
    </source>
</evidence>
<dbReference type="GO" id="GO:0005524">
    <property type="term" value="F:ATP binding"/>
    <property type="evidence" value="ECO:0007669"/>
    <property type="project" value="UniProtKB-UniRule"/>
</dbReference>
<keyword evidence="5 14" id="KW-0808">Transferase</keyword>
<gene>
    <name evidence="16" type="ORF">FC89_GL001661</name>
</gene>
<evidence type="ECO:0000256" key="5">
    <source>
        <dbReference type="ARBA" id="ARBA00022679"/>
    </source>
</evidence>